<proteinExistence type="predicted"/>
<evidence type="ECO:0000313" key="2">
    <source>
        <dbReference type="EnsemblMetazoa" id="tetur27g01010.1"/>
    </source>
</evidence>
<organism evidence="2 3">
    <name type="scientific">Tetranychus urticae</name>
    <name type="common">Two-spotted spider mite</name>
    <dbReference type="NCBI Taxonomy" id="32264"/>
    <lineage>
        <taxon>Eukaryota</taxon>
        <taxon>Metazoa</taxon>
        <taxon>Ecdysozoa</taxon>
        <taxon>Arthropoda</taxon>
        <taxon>Chelicerata</taxon>
        <taxon>Arachnida</taxon>
        <taxon>Acari</taxon>
        <taxon>Acariformes</taxon>
        <taxon>Trombidiformes</taxon>
        <taxon>Prostigmata</taxon>
        <taxon>Eleutherengona</taxon>
        <taxon>Raphignathae</taxon>
        <taxon>Tetranychoidea</taxon>
        <taxon>Tetranychidae</taxon>
        <taxon>Tetranychus</taxon>
    </lineage>
</organism>
<dbReference type="eggNOG" id="ENOG502TC9B">
    <property type="taxonomic scope" value="Eukaryota"/>
</dbReference>
<reference evidence="2" key="2">
    <citation type="submission" date="2015-06" db="UniProtKB">
        <authorList>
            <consortium name="EnsemblMetazoa"/>
        </authorList>
    </citation>
    <scope>IDENTIFICATION</scope>
</reference>
<accession>T1KYK4</accession>
<feature type="compositionally biased region" description="Polar residues" evidence="1">
    <location>
        <begin position="486"/>
        <end position="500"/>
    </location>
</feature>
<feature type="region of interest" description="Disordered" evidence="1">
    <location>
        <begin position="484"/>
        <end position="506"/>
    </location>
</feature>
<dbReference type="EMBL" id="CAEY01000714">
    <property type="status" value="NOT_ANNOTATED_CDS"/>
    <property type="molecule type" value="Genomic_DNA"/>
</dbReference>
<keyword evidence="3" id="KW-1185">Reference proteome</keyword>
<protein>
    <submittedName>
        <fullName evidence="2">Uncharacterized protein</fullName>
    </submittedName>
</protein>
<dbReference type="Proteomes" id="UP000015104">
    <property type="component" value="Unassembled WGS sequence"/>
</dbReference>
<sequence>MGEKLVITIVRIRSKVNTDKTVPIGFKVSEESIPSDIKPMKIHVNNLVNLEIIGKSIKAMIVAVGDDSQELIEAYKGFYEKEIESKGSNSAYEKRISHWFGTNQIKMTKSGGKALDATSQETFDQFLTTARNSCRREHAKPAKSSFFPSVDSNVIQLDSDGDDTSDDGSSSDYDPKSEVKSKKGSESLHIGKESIQKLTQQQVRDILANLWSSLENYPASYGRNLMEGIYQLLAHLIAITENMETLDFYPSVGNENDDIHIIPEDDKTAISDFDEKIILVEGIFPLPYKKYKSAIKAKFTVKDEIESGPAGVLNNIIKIAFPSHWLIGVTLRGSGGRKSLINIWNYKDPITAPLSGETDQSLGEKRFRALLDHCVRKSGKKSYDKSNERSLIATLAKAMHYMRTKLEAERKMPKFETEETSSPWYSDLRIFPKSVPSTSGFKPKKLFVEKNIFDDMDDRQSTNSQDATPTAGDKITVHKLSLEVKPNSQDSLDMNPLQNEDSSDPPEIIGTSGAVNLTKKPVSTTTIEPVESESVVSKSTLVIESESFTEKTDTIPAEPFESTPKRKIEIPSIADQPAGKTRKISSASPILQSRPKR</sequence>
<reference evidence="3" key="1">
    <citation type="submission" date="2011-08" db="EMBL/GenBank/DDBJ databases">
        <authorList>
            <person name="Rombauts S."/>
        </authorList>
    </citation>
    <scope>NUCLEOTIDE SEQUENCE</scope>
    <source>
        <strain evidence="3">London</strain>
    </source>
</reference>
<evidence type="ECO:0000256" key="1">
    <source>
        <dbReference type="SAM" id="MobiDB-lite"/>
    </source>
</evidence>
<dbReference type="AlphaFoldDB" id="T1KYK4"/>
<evidence type="ECO:0000313" key="3">
    <source>
        <dbReference type="Proteomes" id="UP000015104"/>
    </source>
</evidence>
<name>T1KYK4_TETUR</name>
<feature type="region of interest" description="Disordered" evidence="1">
    <location>
        <begin position="157"/>
        <end position="188"/>
    </location>
</feature>
<dbReference type="EnsemblMetazoa" id="tetur27g01010.1">
    <property type="protein sequence ID" value="tetur27g01010.1"/>
    <property type="gene ID" value="tetur27g01010"/>
</dbReference>
<feature type="region of interest" description="Disordered" evidence="1">
    <location>
        <begin position="547"/>
        <end position="597"/>
    </location>
</feature>
<dbReference type="HOGENOM" id="CLU_457359_0_0_1"/>
<feature type="compositionally biased region" description="Basic and acidic residues" evidence="1">
    <location>
        <begin position="173"/>
        <end position="188"/>
    </location>
</feature>